<comment type="subcellular location">
    <subcellularLocation>
        <location evidence="1">Cytoplasm</location>
    </subcellularLocation>
</comment>
<dbReference type="InterPro" id="IPR005983">
    <property type="entry name" value="K_chnl_volt-dep_bsu_KCNAB"/>
</dbReference>
<dbReference type="InterPro" id="IPR005399">
    <property type="entry name" value="K_chnl_volt-dep_bsu_KCNAB-rel"/>
</dbReference>
<dbReference type="Gene3D" id="3.20.20.100">
    <property type="entry name" value="NADP-dependent oxidoreductase domain"/>
    <property type="match status" value="1"/>
</dbReference>
<dbReference type="PRINTS" id="PR01577">
    <property type="entry name" value="KCNABCHANNEL"/>
</dbReference>
<evidence type="ECO:0000256" key="7">
    <source>
        <dbReference type="ARBA" id="ARBA00022958"/>
    </source>
</evidence>
<dbReference type="AlphaFoldDB" id="A0A3B0WHD9"/>
<keyword evidence="9" id="KW-0406">Ion transport</keyword>
<reference evidence="11" key="1">
    <citation type="submission" date="2018-06" db="EMBL/GenBank/DDBJ databases">
        <authorList>
            <person name="Zhirakovskaya E."/>
        </authorList>
    </citation>
    <scope>NUCLEOTIDE SEQUENCE</scope>
</reference>
<evidence type="ECO:0000256" key="8">
    <source>
        <dbReference type="ARBA" id="ARBA00023002"/>
    </source>
</evidence>
<evidence type="ECO:0000256" key="2">
    <source>
        <dbReference type="ARBA" id="ARBA00006515"/>
    </source>
</evidence>
<evidence type="ECO:0000259" key="10">
    <source>
        <dbReference type="Pfam" id="PF00248"/>
    </source>
</evidence>
<evidence type="ECO:0000256" key="1">
    <source>
        <dbReference type="ARBA" id="ARBA00004496"/>
    </source>
</evidence>
<protein>
    <submittedName>
        <fullName evidence="11">Voltage-gated potassium channel beta subunit</fullName>
    </submittedName>
</protein>
<dbReference type="Pfam" id="PF00248">
    <property type="entry name" value="Aldo_ket_red"/>
    <property type="match status" value="1"/>
</dbReference>
<evidence type="ECO:0000256" key="3">
    <source>
        <dbReference type="ARBA" id="ARBA00022448"/>
    </source>
</evidence>
<keyword evidence="5" id="KW-0633">Potassium transport</keyword>
<sequence>MEYRRLGKSGLKVSALSFGSWVTFDAQADVDLAAEMMAAAYDAGVNFFDNAEVYAHGKSEEIMGAALKKLGWDRDSYIVSSKVMWGRMPNPAPTQRGLSRKHIMEGCYQALARMQVDYLDLYFCHRPDPEVPMEEVVRSMNTLIEQGKLFYWGTSEWSAQQLMEAHSVARQYNLIPPTMEQPQYNMFHRERFEVEYGRLYENIGLGTTIWSPLASGLLTGKYNNGIPDDSRMNLPGYEWLRGMLESEDGQKRLQSVRELVPIAEGLDTTMPHLALAWCLKNRNVSTVITGASKVSQVEENMKALDLVPQLTDDVMEKIEAVLDNKPQPMDFQ</sequence>
<dbReference type="InterPro" id="IPR036812">
    <property type="entry name" value="NAD(P)_OxRdtase_dom_sf"/>
</dbReference>
<dbReference type="PANTHER" id="PTHR43150">
    <property type="entry name" value="HYPERKINETIC, ISOFORM M"/>
    <property type="match status" value="1"/>
</dbReference>
<gene>
    <name evidence="11" type="ORF">MNBD_CHLOROFLEXI01-2532</name>
</gene>
<dbReference type="CDD" id="cd19143">
    <property type="entry name" value="AKR_AKR6C1_2"/>
    <property type="match status" value="1"/>
</dbReference>
<evidence type="ECO:0000256" key="9">
    <source>
        <dbReference type="ARBA" id="ARBA00023065"/>
    </source>
</evidence>
<dbReference type="GO" id="GO:0005249">
    <property type="term" value="F:voltage-gated potassium channel activity"/>
    <property type="evidence" value="ECO:0007669"/>
    <property type="project" value="InterPro"/>
</dbReference>
<dbReference type="SUPFAM" id="SSF51430">
    <property type="entry name" value="NAD(P)-linked oxidoreductase"/>
    <property type="match status" value="1"/>
</dbReference>
<evidence type="ECO:0000256" key="6">
    <source>
        <dbReference type="ARBA" id="ARBA00022857"/>
    </source>
</evidence>
<accession>A0A3B0WHD9</accession>
<proteinExistence type="inferred from homology"/>
<dbReference type="GO" id="GO:0016491">
    <property type="term" value="F:oxidoreductase activity"/>
    <property type="evidence" value="ECO:0007669"/>
    <property type="project" value="UniProtKB-KW"/>
</dbReference>
<organism evidence="11">
    <name type="scientific">hydrothermal vent metagenome</name>
    <dbReference type="NCBI Taxonomy" id="652676"/>
    <lineage>
        <taxon>unclassified sequences</taxon>
        <taxon>metagenomes</taxon>
        <taxon>ecological metagenomes</taxon>
    </lineage>
</organism>
<keyword evidence="8" id="KW-0560">Oxidoreductase</keyword>
<keyword evidence="6" id="KW-0521">NADP</keyword>
<keyword evidence="4" id="KW-0963">Cytoplasm</keyword>
<name>A0A3B0WHD9_9ZZZZ</name>
<evidence type="ECO:0000256" key="4">
    <source>
        <dbReference type="ARBA" id="ARBA00022490"/>
    </source>
</evidence>
<evidence type="ECO:0000256" key="5">
    <source>
        <dbReference type="ARBA" id="ARBA00022538"/>
    </source>
</evidence>
<keyword evidence="7" id="KW-0630">Potassium</keyword>
<dbReference type="PANTHER" id="PTHR43150:SF2">
    <property type="entry name" value="HYPERKINETIC, ISOFORM M"/>
    <property type="match status" value="1"/>
</dbReference>
<comment type="similarity">
    <text evidence="2">Belongs to the shaker potassium channel beta subunit family.</text>
</comment>
<dbReference type="EMBL" id="UOEU01000990">
    <property type="protein sequence ID" value="VAW42954.1"/>
    <property type="molecule type" value="Genomic_DNA"/>
</dbReference>
<dbReference type="NCBIfam" id="TIGR01293">
    <property type="entry name" value="Kv_beta"/>
    <property type="match status" value="1"/>
</dbReference>
<keyword evidence="11" id="KW-0407">Ion channel</keyword>
<evidence type="ECO:0000313" key="11">
    <source>
        <dbReference type="EMBL" id="VAW42954.1"/>
    </source>
</evidence>
<dbReference type="InterPro" id="IPR023210">
    <property type="entry name" value="NADP_OxRdtase_dom"/>
</dbReference>
<keyword evidence="3" id="KW-0813">Transport</keyword>
<dbReference type="GO" id="GO:0005737">
    <property type="term" value="C:cytoplasm"/>
    <property type="evidence" value="ECO:0007669"/>
    <property type="project" value="UniProtKB-SubCell"/>
</dbReference>
<feature type="domain" description="NADP-dependent oxidoreductase" evidence="10">
    <location>
        <begin position="16"/>
        <end position="322"/>
    </location>
</feature>